<evidence type="ECO:0000313" key="1">
    <source>
        <dbReference type="EMBL" id="GIY94109.1"/>
    </source>
</evidence>
<accession>A0AAV4XJ87</accession>
<keyword evidence="2" id="KW-1185">Reference proteome</keyword>
<comment type="caution">
    <text evidence="1">The sequence shown here is derived from an EMBL/GenBank/DDBJ whole genome shotgun (WGS) entry which is preliminary data.</text>
</comment>
<organism evidence="1 2">
    <name type="scientific">Caerostris extrusa</name>
    <name type="common">Bark spider</name>
    <name type="synonym">Caerostris bankana</name>
    <dbReference type="NCBI Taxonomy" id="172846"/>
    <lineage>
        <taxon>Eukaryota</taxon>
        <taxon>Metazoa</taxon>
        <taxon>Ecdysozoa</taxon>
        <taxon>Arthropoda</taxon>
        <taxon>Chelicerata</taxon>
        <taxon>Arachnida</taxon>
        <taxon>Araneae</taxon>
        <taxon>Araneomorphae</taxon>
        <taxon>Entelegynae</taxon>
        <taxon>Araneoidea</taxon>
        <taxon>Araneidae</taxon>
        <taxon>Caerostris</taxon>
    </lineage>
</organism>
<evidence type="ECO:0000313" key="2">
    <source>
        <dbReference type="Proteomes" id="UP001054945"/>
    </source>
</evidence>
<gene>
    <name evidence="1" type="ORF">CEXT_172381</name>
</gene>
<sequence>MVKPFRRYLHVSARQTAQPGSEKMDAAARNLYRIAFDGYSSPEPAIKIIIKKKKRKGFALHLRKVAIFFRLEGKSTK</sequence>
<dbReference type="EMBL" id="BPLR01000352">
    <property type="protein sequence ID" value="GIY94109.1"/>
    <property type="molecule type" value="Genomic_DNA"/>
</dbReference>
<name>A0AAV4XJ87_CAEEX</name>
<proteinExistence type="predicted"/>
<protein>
    <submittedName>
        <fullName evidence="1">Uncharacterized protein</fullName>
    </submittedName>
</protein>
<reference evidence="1 2" key="1">
    <citation type="submission" date="2021-06" db="EMBL/GenBank/DDBJ databases">
        <title>Caerostris extrusa draft genome.</title>
        <authorList>
            <person name="Kono N."/>
            <person name="Arakawa K."/>
        </authorList>
    </citation>
    <scope>NUCLEOTIDE SEQUENCE [LARGE SCALE GENOMIC DNA]</scope>
</reference>
<dbReference type="AlphaFoldDB" id="A0AAV4XJ87"/>
<dbReference type="Proteomes" id="UP001054945">
    <property type="component" value="Unassembled WGS sequence"/>
</dbReference>